<dbReference type="EMBL" id="CATNWA010019250">
    <property type="protein sequence ID" value="CAI9612199.1"/>
    <property type="molecule type" value="Genomic_DNA"/>
</dbReference>
<evidence type="ECO:0000313" key="1">
    <source>
        <dbReference type="EMBL" id="CAI9612199.1"/>
    </source>
</evidence>
<protein>
    <submittedName>
        <fullName evidence="1">Uncharacterized protein</fullName>
    </submittedName>
</protein>
<name>A0ABN9GTI9_9NEOB</name>
<proteinExistence type="predicted"/>
<keyword evidence="2" id="KW-1185">Reference proteome</keyword>
<gene>
    <name evidence="1" type="ORF">SPARVUS_LOCUS14661245</name>
</gene>
<sequence>MVSPPLVGAAGSSLYIGYVQHSDVSTTFTREHLGLRWHLVYTKWIYFGYCLCPLWGDSKQSLSQ</sequence>
<accession>A0ABN9GTI9</accession>
<comment type="caution">
    <text evidence="1">The sequence shown here is derived from an EMBL/GenBank/DDBJ whole genome shotgun (WGS) entry which is preliminary data.</text>
</comment>
<evidence type="ECO:0000313" key="2">
    <source>
        <dbReference type="Proteomes" id="UP001162483"/>
    </source>
</evidence>
<dbReference type="Proteomes" id="UP001162483">
    <property type="component" value="Unassembled WGS sequence"/>
</dbReference>
<reference evidence="1" key="1">
    <citation type="submission" date="2023-05" db="EMBL/GenBank/DDBJ databases">
        <authorList>
            <person name="Stuckert A."/>
        </authorList>
    </citation>
    <scope>NUCLEOTIDE SEQUENCE</scope>
</reference>
<organism evidence="1 2">
    <name type="scientific">Staurois parvus</name>
    <dbReference type="NCBI Taxonomy" id="386267"/>
    <lineage>
        <taxon>Eukaryota</taxon>
        <taxon>Metazoa</taxon>
        <taxon>Chordata</taxon>
        <taxon>Craniata</taxon>
        <taxon>Vertebrata</taxon>
        <taxon>Euteleostomi</taxon>
        <taxon>Amphibia</taxon>
        <taxon>Batrachia</taxon>
        <taxon>Anura</taxon>
        <taxon>Neobatrachia</taxon>
        <taxon>Ranoidea</taxon>
        <taxon>Ranidae</taxon>
        <taxon>Staurois</taxon>
    </lineage>
</organism>